<dbReference type="InterPro" id="IPR029016">
    <property type="entry name" value="GAF-like_dom_sf"/>
</dbReference>
<dbReference type="Gene3D" id="3.30.450.40">
    <property type="match status" value="1"/>
</dbReference>
<dbReference type="InterPro" id="IPR003018">
    <property type="entry name" value="GAF"/>
</dbReference>
<evidence type="ECO:0000259" key="6">
    <source>
        <dbReference type="PROSITE" id="PS50011"/>
    </source>
</evidence>
<comment type="caution">
    <text evidence="7">The sequence shown here is derived from an EMBL/GenBank/DDBJ whole genome shotgun (WGS) entry which is preliminary data.</text>
</comment>
<dbReference type="CDD" id="cd14014">
    <property type="entry name" value="STKc_PknB_like"/>
    <property type="match status" value="1"/>
</dbReference>
<keyword evidence="2" id="KW-0808">Transferase</keyword>
<dbReference type="InterPro" id="IPR050660">
    <property type="entry name" value="NEK_Ser/Thr_kinase"/>
</dbReference>
<sequence>MVDAASPVSLPSVLQGRYRIGPVLGRGGASVVYRARDLLLGRDVAIKVFSARAATPEQLKAQEGEARMLGGLNHHALVALLDAGVDLTDATAPQMFLIMEFVDGPDLRRRLRTGALTPFEVAYLAWDLLAALQYVHERGIIHRDLKPANVLLAPAQARPARGKIADFGIAVLSGSTDEPSEETTGTAAYLSPEQVEGEPLGSETDIYSLGLVLLEAYTGRTAFPGGVLESAFARLDADPAIPGDMPAELAAILRGMTARDPKDRPTAQEAVTAFRAIIVGHLGGDRPKPADSESSRLAAVRDSDLLDSEPDVEFDRITSLAARIFDVPVAVISIVDADRVWLKSRQGIDVQELTRDRGLGGTGGLHDETLVIEDVRADPRTASRPAAEHAGLRFYAGAPLITADGHNLGSLSISDVRPRSMGAAEVATLEDLAAMALHEMELRRAARRVALGLLGKRD</sequence>
<dbReference type="PROSITE" id="PS00108">
    <property type="entry name" value="PROTEIN_KINASE_ST"/>
    <property type="match status" value="1"/>
</dbReference>
<keyword evidence="4" id="KW-0418">Kinase</keyword>
<dbReference type="SMART" id="SM00220">
    <property type="entry name" value="S_TKc"/>
    <property type="match status" value="1"/>
</dbReference>
<dbReference type="SUPFAM" id="SSF56112">
    <property type="entry name" value="Protein kinase-like (PK-like)"/>
    <property type="match status" value="1"/>
</dbReference>
<accession>A0ABP8Z3N1</accession>
<gene>
    <name evidence="7" type="ORF">GCM10025783_16800</name>
</gene>
<name>A0ABP8Z3N1_9MICO</name>
<keyword evidence="8" id="KW-1185">Reference proteome</keyword>
<dbReference type="PANTHER" id="PTHR43671">
    <property type="entry name" value="SERINE/THREONINE-PROTEIN KINASE NEK"/>
    <property type="match status" value="1"/>
</dbReference>
<dbReference type="SUPFAM" id="SSF55781">
    <property type="entry name" value="GAF domain-like"/>
    <property type="match status" value="1"/>
</dbReference>
<protein>
    <recommendedName>
        <fullName evidence="1">non-specific serine/threonine protein kinase</fullName>
        <ecNumber evidence="1">2.7.11.1</ecNumber>
    </recommendedName>
</protein>
<proteinExistence type="predicted"/>
<dbReference type="Pfam" id="PF01590">
    <property type="entry name" value="GAF"/>
    <property type="match status" value="1"/>
</dbReference>
<evidence type="ECO:0000256" key="1">
    <source>
        <dbReference type="ARBA" id="ARBA00012513"/>
    </source>
</evidence>
<dbReference type="EC" id="2.7.11.1" evidence="1"/>
<organism evidence="7 8">
    <name type="scientific">Amnibacterium soli</name>
    <dbReference type="NCBI Taxonomy" id="1282736"/>
    <lineage>
        <taxon>Bacteria</taxon>
        <taxon>Bacillati</taxon>
        <taxon>Actinomycetota</taxon>
        <taxon>Actinomycetes</taxon>
        <taxon>Micrococcales</taxon>
        <taxon>Microbacteriaceae</taxon>
        <taxon>Amnibacterium</taxon>
    </lineage>
</organism>
<keyword evidence="5" id="KW-0067">ATP-binding</keyword>
<evidence type="ECO:0000313" key="8">
    <source>
        <dbReference type="Proteomes" id="UP001500121"/>
    </source>
</evidence>
<dbReference type="Gene3D" id="1.10.510.10">
    <property type="entry name" value="Transferase(Phosphotransferase) domain 1"/>
    <property type="match status" value="1"/>
</dbReference>
<dbReference type="InterPro" id="IPR011009">
    <property type="entry name" value="Kinase-like_dom_sf"/>
</dbReference>
<dbReference type="PANTHER" id="PTHR43671:SF13">
    <property type="entry name" value="SERINE_THREONINE-PROTEIN KINASE NEK2"/>
    <property type="match status" value="1"/>
</dbReference>
<keyword evidence="3" id="KW-0547">Nucleotide-binding</keyword>
<reference evidence="8" key="1">
    <citation type="journal article" date="2019" name="Int. J. Syst. Evol. Microbiol.">
        <title>The Global Catalogue of Microorganisms (GCM) 10K type strain sequencing project: providing services to taxonomists for standard genome sequencing and annotation.</title>
        <authorList>
            <consortium name="The Broad Institute Genomics Platform"/>
            <consortium name="The Broad Institute Genome Sequencing Center for Infectious Disease"/>
            <person name="Wu L."/>
            <person name="Ma J."/>
        </authorList>
    </citation>
    <scope>NUCLEOTIDE SEQUENCE [LARGE SCALE GENOMIC DNA]</scope>
    <source>
        <strain evidence="8">JCM 19015</strain>
    </source>
</reference>
<dbReference type="EMBL" id="BAABLP010000003">
    <property type="protein sequence ID" value="GAA4745567.1"/>
    <property type="molecule type" value="Genomic_DNA"/>
</dbReference>
<evidence type="ECO:0000256" key="4">
    <source>
        <dbReference type="ARBA" id="ARBA00022777"/>
    </source>
</evidence>
<dbReference type="RefSeq" id="WP_345480664.1">
    <property type="nucleotide sequence ID" value="NZ_BAABLP010000003.1"/>
</dbReference>
<dbReference type="Gene3D" id="3.30.200.20">
    <property type="entry name" value="Phosphorylase Kinase, domain 1"/>
    <property type="match status" value="1"/>
</dbReference>
<evidence type="ECO:0000313" key="7">
    <source>
        <dbReference type="EMBL" id="GAA4745567.1"/>
    </source>
</evidence>
<dbReference type="Pfam" id="PF00069">
    <property type="entry name" value="Pkinase"/>
    <property type="match status" value="1"/>
</dbReference>
<feature type="domain" description="Protein kinase" evidence="6">
    <location>
        <begin position="18"/>
        <end position="278"/>
    </location>
</feature>
<dbReference type="InterPro" id="IPR008271">
    <property type="entry name" value="Ser/Thr_kinase_AS"/>
</dbReference>
<evidence type="ECO:0000256" key="2">
    <source>
        <dbReference type="ARBA" id="ARBA00022679"/>
    </source>
</evidence>
<dbReference type="SMART" id="SM00065">
    <property type="entry name" value="GAF"/>
    <property type="match status" value="1"/>
</dbReference>
<dbReference type="InterPro" id="IPR000719">
    <property type="entry name" value="Prot_kinase_dom"/>
</dbReference>
<evidence type="ECO:0000256" key="5">
    <source>
        <dbReference type="ARBA" id="ARBA00022840"/>
    </source>
</evidence>
<dbReference type="PROSITE" id="PS50011">
    <property type="entry name" value="PROTEIN_KINASE_DOM"/>
    <property type="match status" value="1"/>
</dbReference>
<evidence type="ECO:0000256" key="3">
    <source>
        <dbReference type="ARBA" id="ARBA00022741"/>
    </source>
</evidence>
<dbReference type="Proteomes" id="UP001500121">
    <property type="component" value="Unassembled WGS sequence"/>
</dbReference>